<name>A0AAF0UJT3_SOLVR</name>
<protein>
    <submittedName>
        <fullName evidence="1">Uncharacterized protein</fullName>
    </submittedName>
</protein>
<dbReference type="Proteomes" id="UP001234989">
    <property type="component" value="Chromosome 9"/>
</dbReference>
<proteinExistence type="predicted"/>
<organism evidence="1 2">
    <name type="scientific">Solanum verrucosum</name>
    <dbReference type="NCBI Taxonomy" id="315347"/>
    <lineage>
        <taxon>Eukaryota</taxon>
        <taxon>Viridiplantae</taxon>
        <taxon>Streptophyta</taxon>
        <taxon>Embryophyta</taxon>
        <taxon>Tracheophyta</taxon>
        <taxon>Spermatophyta</taxon>
        <taxon>Magnoliopsida</taxon>
        <taxon>eudicotyledons</taxon>
        <taxon>Gunneridae</taxon>
        <taxon>Pentapetalae</taxon>
        <taxon>asterids</taxon>
        <taxon>lamiids</taxon>
        <taxon>Solanales</taxon>
        <taxon>Solanaceae</taxon>
        <taxon>Solanoideae</taxon>
        <taxon>Solaneae</taxon>
        <taxon>Solanum</taxon>
    </lineage>
</organism>
<reference evidence="1" key="1">
    <citation type="submission" date="2023-08" db="EMBL/GenBank/DDBJ databases">
        <title>A de novo genome assembly of Solanum verrucosum Schlechtendal, a Mexican diploid species geographically isolated from the other diploid A-genome species in potato relatives.</title>
        <authorList>
            <person name="Hosaka K."/>
        </authorList>
    </citation>
    <scope>NUCLEOTIDE SEQUENCE</scope>
    <source>
        <tissue evidence="1">Young leaves</tissue>
    </source>
</reference>
<sequence length="34" mass="3964">MVGRMIEPCIAWMYYGLLCSYCKQRSTCRAGRSE</sequence>
<evidence type="ECO:0000313" key="2">
    <source>
        <dbReference type="Proteomes" id="UP001234989"/>
    </source>
</evidence>
<evidence type="ECO:0000313" key="1">
    <source>
        <dbReference type="EMBL" id="WMV47352.1"/>
    </source>
</evidence>
<gene>
    <name evidence="1" type="ORF">MTR67_040737</name>
</gene>
<dbReference type="AlphaFoldDB" id="A0AAF0UJT3"/>
<keyword evidence="2" id="KW-1185">Reference proteome</keyword>
<accession>A0AAF0UJT3</accession>
<dbReference type="EMBL" id="CP133620">
    <property type="protein sequence ID" value="WMV47352.1"/>
    <property type="molecule type" value="Genomic_DNA"/>
</dbReference>